<proteinExistence type="predicted"/>
<reference evidence="1" key="1">
    <citation type="submission" date="2021-07" db="EMBL/GenBank/DDBJ databases">
        <title>Draft genome of Mortierella alpina, strain LL118, isolated from an aspen leaf litter sample.</title>
        <authorList>
            <person name="Yang S."/>
            <person name="Vinatzer B.A."/>
        </authorList>
    </citation>
    <scope>NUCLEOTIDE SEQUENCE</scope>
    <source>
        <strain evidence="1">LL118</strain>
    </source>
</reference>
<dbReference type="EMBL" id="JAIFTL010000024">
    <property type="protein sequence ID" value="KAG9326218.1"/>
    <property type="molecule type" value="Genomic_DNA"/>
</dbReference>
<evidence type="ECO:0000313" key="2">
    <source>
        <dbReference type="Proteomes" id="UP000717515"/>
    </source>
</evidence>
<dbReference type="AlphaFoldDB" id="A0A9P8A7M3"/>
<sequence>MEQLLPVLMNYMEEHCRPLVQEKVSEELDETKGDLKQDLPHTIMDYITGDEANPMVAKIVTAMGDDFLERIKSVTEATIEMASDGMDLLLTDGVMGIAKKVITKTTEDDDENGGGGGFNMDFLQSGKEGMVNTTMAASAPMIKQASDNMGTKISAHFPAAVGGAVQEFIDEHGGDNGFLGTAAGFIGKFMGGEDGPGEATVQGGGTDKDIEETGGHKGKIQVMLQKILAPKVLLMIQPYLQRFEEKMTRTLDSELRNKIFSIDYIKAKVLSMLTGGDGEGGGGGTLGVMLGALMGGGGRGKGGDDGDGDGDGGSDPMALLGGLA</sequence>
<feature type="non-terminal residue" evidence="1">
    <location>
        <position position="1"/>
    </location>
</feature>
<gene>
    <name evidence="1" type="ORF">KVV02_001102</name>
</gene>
<accession>A0A9P8A7M3</accession>
<dbReference type="Proteomes" id="UP000717515">
    <property type="component" value="Unassembled WGS sequence"/>
</dbReference>
<organism evidence="1 2">
    <name type="scientific">Mortierella alpina</name>
    <name type="common">Oleaginous fungus</name>
    <name type="synonym">Mortierella renispora</name>
    <dbReference type="NCBI Taxonomy" id="64518"/>
    <lineage>
        <taxon>Eukaryota</taxon>
        <taxon>Fungi</taxon>
        <taxon>Fungi incertae sedis</taxon>
        <taxon>Mucoromycota</taxon>
        <taxon>Mortierellomycotina</taxon>
        <taxon>Mortierellomycetes</taxon>
        <taxon>Mortierellales</taxon>
        <taxon>Mortierellaceae</taxon>
        <taxon>Mortierella</taxon>
    </lineage>
</organism>
<name>A0A9P8A7M3_MORAP</name>
<evidence type="ECO:0000313" key="1">
    <source>
        <dbReference type="EMBL" id="KAG9326218.1"/>
    </source>
</evidence>
<protein>
    <submittedName>
        <fullName evidence="1">Uncharacterized protein</fullName>
    </submittedName>
</protein>
<comment type="caution">
    <text evidence="1">The sequence shown here is derived from an EMBL/GenBank/DDBJ whole genome shotgun (WGS) entry which is preliminary data.</text>
</comment>